<evidence type="ECO:0000313" key="2">
    <source>
        <dbReference type="Proteomes" id="UP001218218"/>
    </source>
</evidence>
<dbReference type="EMBL" id="JARIHO010000042">
    <property type="protein sequence ID" value="KAJ7326483.1"/>
    <property type="molecule type" value="Genomic_DNA"/>
</dbReference>
<proteinExistence type="predicted"/>
<sequence>MAQQWRCLASLISPASPLSRPARLPSSLGFTRLISARLSLPPFLALLLQIRRALFLFTPTLQANPRPQNTISYVLDIRPQIMFNHSPQAISCCPSQEQCLVHSSRCALLSLCSPNSFAAAMKKSDEDPASEYQVGVQKVPIQPRRLLLAVPVTLRRMMNATPPAIAPPPHLLHPARLAVWLFQSPSSSFILGTLPFQPPSKSASAKQNPPSLLEAEAHPGKTARTFLNRRNLAPRRPALLPPLSSTLPSLCIFAVRAPFNSAAKYTGTLPFQPDSSKQISLRKTRQCHRSCIAQSQ</sequence>
<name>A0AAD6ZKR2_9AGAR</name>
<evidence type="ECO:0000313" key="1">
    <source>
        <dbReference type="EMBL" id="KAJ7326483.1"/>
    </source>
</evidence>
<keyword evidence="2" id="KW-1185">Reference proteome</keyword>
<organism evidence="1 2">
    <name type="scientific">Mycena albidolilacea</name>
    <dbReference type="NCBI Taxonomy" id="1033008"/>
    <lineage>
        <taxon>Eukaryota</taxon>
        <taxon>Fungi</taxon>
        <taxon>Dikarya</taxon>
        <taxon>Basidiomycota</taxon>
        <taxon>Agaricomycotina</taxon>
        <taxon>Agaricomycetes</taxon>
        <taxon>Agaricomycetidae</taxon>
        <taxon>Agaricales</taxon>
        <taxon>Marasmiineae</taxon>
        <taxon>Mycenaceae</taxon>
        <taxon>Mycena</taxon>
    </lineage>
</organism>
<dbReference type="AlphaFoldDB" id="A0AAD6ZKR2"/>
<reference evidence="1" key="1">
    <citation type="submission" date="2023-03" db="EMBL/GenBank/DDBJ databases">
        <title>Massive genome expansion in bonnet fungi (Mycena s.s.) driven by repeated elements and novel gene families across ecological guilds.</title>
        <authorList>
            <consortium name="Lawrence Berkeley National Laboratory"/>
            <person name="Harder C.B."/>
            <person name="Miyauchi S."/>
            <person name="Viragh M."/>
            <person name="Kuo A."/>
            <person name="Thoen E."/>
            <person name="Andreopoulos B."/>
            <person name="Lu D."/>
            <person name="Skrede I."/>
            <person name="Drula E."/>
            <person name="Henrissat B."/>
            <person name="Morin E."/>
            <person name="Kohler A."/>
            <person name="Barry K."/>
            <person name="LaButti K."/>
            <person name="Morin E."/>
            <person name="Salamov A."/>
            <person name="Lipzen A."/>
            <person name="Mereny Z."/>
            <person name="Hegedus B."/>
            <person name="Baldrian P."/>
            <person name="Stursova M."/>
            <person name="Weitz H."/>
            <person name="Taylor A."/>
            <person name="Grigoriev I.V."/>
            <person name="Nagy L.G."/>
            <person name="Martin F."/>
            <person name="Kauserud H."/>
        </authorList>
    </citation>
    <scope>NUCLEOTIDE SEQUENCE</scope>
    <source>
        <strain evidence="1">CBHHK002</strain>
    </source>
</reference>
<comment type="caution">
    <text evidence="1">The sequence shown here is derived from an EMBL/GenBank/DDBJ whole genome shotgun (WGS) entry which is preliminary data.</text>
</comment>
<protein>
    <submittedName>
        <fullName evidence="1">Uncharacterized protein</fullName>
    </submittedName>
</protein>
<dbReference type="Proteomes" id="UP001218218">
    <property type="component" value="Unassembled WGS sequence"/>
</dbReference>
<gene>
    <name evidence="1" type="ORF">DFH08DRAFT_968367</name>
</gene>
<accession>A0AAD6ZKR2</accession>